<evidence type="ECO:0000256" key="1">
    <source>
        <dbReference type="SAM" id="Phobius"/>
    </source>
</evidence>
<feature type="transmembrane region" description="Helical" evidence="1">
    <location>
        <begin position="427"/>
        <end position="445"/>
    </location>
</feature>
<feature type="transmembrane region" description="Helical" evidence="1">
    <location>
        <begin position="63"/>
        <end position="85"/>
    </location>
</feature>
<proteinExistence type="predicted"/>
<feature type="transmembrane region" description="Helical" evidence="1">
    <location>
        <begin position="173"/>
        <end position="193"/>
    </location>
</feature>
<evidence type="ECO:0000313" key="3">
    <source>
        <dbReference type="Proteomes" id="UP000670527"/>
    </source>
</evidence>
<keyword evidence="1" id="KW-0472">Membrane</keyword>
<dbReference type="PANTHER" id="PTHR43568:SF1">
    <property type="entry name" value="P PROTEIN"/>
    <property type="match status" value="1"/>
</dbReference>
<evidence type="ECO:0000313" key="2">
    <source>
        <dbReference type="EMBL" id="MBO3272727.1"/>
    </source>
</evidence>
<reference evidence="2 3" key="1">
    <citation type="submission" date="2021-03" db="EMBL/GenBank/DDBJ databases">
        <authorList>
            <person name="Kim M.K."/>
        </authorList>
    </citation>
    <scope>NUCLEOTIDE SEQUENCE [LARGE SCALE GENOMIC DNA]</scope>
    <source>
        <strain evidence="2 3">BT507</strain>
    </source>
</reference>
<keyword evidence="3" id="KW-1185">Reference proteome</keyword>
<dbReference type="Pfam" id="PF16980">
    <property type="entry name" value="CitMHS_2"/>
    <property type="match status" value="1"/>
</dbReference>
<accession>A0ABS3TGD5</accession>
<dbReference type="RefSeq" id="WP_185281242.1">
    <property type="nucleotide sequence ID" value="NZ_JAGETX010000016.1"/>
</dbReference>
<feature type="transmembrane region" description="Helical" evidence="1">
    <location>
        <begin position="7"/>
        <end position="27"/>
    </location>
</feature>
<sequence>MPAVAPWLLIPFVSLLGLIASGPLLFPHFWERNYARIAVALGLLMLLYYGFARHDWHMAVETLAEYFSFVTLLASLYVVGGTMYLNIGLQGTPQRNVILLIIGAVLASLIGTTGASLVLIRPFIRLNDERIKPYHIVFFIFIVSNVGGLLTPLGDPPLFIGFLRGVPFIWTSLHLALPWVVANSALLLIFWLIDRRIPYPSRFSREEQEQIRREGGLPLLEFHGRYNLIWLVVVLISVFIDPQQFPWIPTLSIAGVNVSFVRETVQLLAAWGCYRTATGRALTGNHFTFGPIYEVGFLFFGIFLTMMPALQLASRVASDPAIATRLTPAVLYWVTGLLSAFLDNAPTYASLVSLSMAGHELEFNKVASVAAFAYDPATMPLLRAISSGAVLFGGLTYIGNGPNFLVRSIARDEGIDMPAFFQYIFRYSLVYLLPVLALVSVLLYWM</sequence>
<keyword evidence="1" id="KW-1133">Transmembrane helix</keyword>
<dbReference type="Proteomes" id="UP000670527">
    <property type="component" value="Unassembled WGS sequence"/>
</dbReference>
<gene>
    <name evidence="2" type="ORF">J4D97_18905</name>
</gene>
<feature type="transmembrane region" description="Helical" evidence="1">
    <location>
        <begin position="322"/>
        <end position="342"/>
    </location>
</feature>
<feature type="transmembrane region" description="Helical" evidence="1">
    <location>
        <begin position="33"/>
        <end position="51"/>
    </location>
</feature>
<feature type="transmembrane region" description="Helical" evidence="1">
    <location>
        <begin position="222"/>
        <end position="240"/>
    </location>
</feature>
<dbReference type="InterPro" id="IPR051475">
    <property type="entry name" value="Diverse_Ion_Transporter"/>
</dbReference>
<organism evidence="2 3">
    <name type="scientific">Hymenobacter defluvii</name>
    <dbReference type="NCBI Taxonomy" id="2054411"/>
    <lineage>
        <taxon>Bacteria</taxon>
        <taxon>Pseudomonadati</taxon>
        <taxon>Bacteroidota</taxon>
        <taxon>Cytophagia</taxon>
        <taxon>Cytophagales</taxon>
        <taxon>Hymenobacteraceae</taxon>
        <taxon>Hymenobacter</taxon>
    </lineage>
</organism>
<name>A0ABS3TGD5_9BACT</name>
<feature type="transmembrane region" description="Helical" evidence="1">
    <location>
        <begin position="97"/>
        <end position="124"/>
    </location>
</feature>
<comment type="caution">
    <text evidence="2">The sequence shown here is derived from an EMBL/GenBank/DDBJ whole genome shotgun (WGS) entry which is preliminary data.</text>
</comment>
<dbReference type="InterPro" id="IPR031566">
    <property type="entry name" value="CitMHS_2"/>
</dbReference>
<feature type="transmembrane region" description="Helical" evidence="1">
    <location>
        <begin position="384"/>
        <end position="406"/>
    </location>
</feature>
<feature type="transmembrane region" description="Helical" evidence="1">
    <location>
        <begin position="292"/>
        <end position="310"/>
    </location>
</feature>
<protein>
    <submittedName>
        <fullName evidence="2">Sodium:proton antiporter</fullName>
    </submittedName>
</protein>
<dbReference type="PANTHER" id="PTHR43568">
    <property type="entry name" value="P PROTEIN"/>
    <property type="match status" value="1"/>
</dbReference>
<keyword evidence="1" id="KW-0812">Transmembrane</keyword>
<feature type="transmembrane region" description="Helical" evidence="1">
    <location>
        <begin position="136"/>
        <end position="153"/>
    </location>
</feature>
<dbReference type="EMBL" id="JAGETX010000016">
    <property type="protein sequence ID" value="MBO3272727.1"/>
    <property type="molecule type" value="Genomic_DNA"/>
</dbReference>